<feature type="chain" id="PRO_5005189584" evidence="2">
    <location>
        <begin position="23"/>
        <end position="746"/>
    </location>
</feature>
<dbReference type="PROSITE" id="PS51257">
    <property type="entry name" value="PROKAR_LIPOPROTEIN"/>
    <property type="match status" value="1"/>
</dbReference>
<sequence length="746" mass="79600">MARLLLSTLAVVLLLSCSLTASSETAVGSRGNQRGDDSFLQSRQDPEGADTETPAEAKDPSLSTETTTQTDGADQQAQPTDAETEQPEAQTETADSAAASPATPTEGETEAPMAETLQAENPAAAQAESPSAESEGGVEQAENADAGSGQTEDTSSSDSDSAVPPTESEAEQEEDEEPVMDSQGNVEVDPSQVDPTMVTRKQALMKGKGGVLDDSRKVGGAASFLVTGQKDKDKVRTEAGEIVEQLSAARVQVHARGGAVVCSPPEDDQEGTRERARMEYLASRNLTKYAHVPYSQSFFIPNPKGESPIALVPETVGEIHVRAKKWDGPESPEVLLASVHKGYAFDENAAFSLSLRRAGCGSGSNDLFGVSVVKAGPPSVWKSGLDPHEMVVVDVLELPRGDPFVESGVALMTSTQSDFQTPTIPLKKHFSQPPFVFASTALPFLPPGSLTDPKQYPTREDTLAVTFQDFPPVELPEVKNEVFNEEVVRRDEEGIAVYVKAKAKVQRIDKEREEEGYSWVSRNFAKDESYRINWAAFVVPGVNRSPSGAGKTSQVQLPNGVTVGSLNVGSSKVRNEGADVFKVPFEWQFKCPPKIFLSVRSTDDFSVFAVSAQDVELGSTGKAAGDGMKVAVQRIDSGGHAELASSAWKAFVDFLAVPTICEEEEDEEEGKKKKKEGETEGKGTGTGGDEETEGTTEGEGEGETEGTEESHNPTSFSETASVSQTQDESSMPEVDHVDAEAAFLMK</sequence>
<feature type="region of interest" description="Disordered" evidence="1">
    <location>
        <begin position="22"/>
        <end position="195"/>
    </location>
</feature>
<dbReference type="EMBL" id="CDMZ01000822">
    <property type="protein sequence ID" value="CEM22133.1"/>
    <property type="molecule type" value="Genomic_DNA"/>
</dbReference>
<evidence type="ECO:0000256" key="1">
    <source>
        <dbReference type="SAM" id="MobiDB-lite"/>
    </source>
</evidence>
<dbReference type="VEuPathDB" id="CryptoDB:Cvel_19885"/>
<organism evidence="3">
    <name type="scientific">Chromera velia CCMP2878</name>
    <dbReference type="NCBI Taxonomy" id="1169474"/>
    <lineage>
        <taxon>Eukaryota</taxon>
        <taxon>Sar</taxon>
        <taxon>Alveolata</taxon>
        <taxon>Colpodellida</taxon>
        <taxon>Chromeraceae</taxon>
        <taxon>Chromera</taxon>
    </lineage>
</organism>
<keyword evidence="2" id="KW-0732">Signal</keyword>
<evidence type="ECO:0000313" key="3">
    <source>
        <dbReference type="EMBL" id="CEM22133.1"/>
    </source>
</evidence>
<accession>A0A0G4G2P4</accession>
<protein>
    <submittedName>
        <fullName evidence="3">Uncharacterized protein</fullName>
    </submittedName>
</protein>
<reference evidence="3" key="1">
    <citation type="submission" date="2014-11" db="EMBL/GenBank/DDBJ databases">
        <authorList>
            <person name="Otto D Thomas"/>
            <person name="Naeem Raeece"/>
        </authorList>
    </citation>
    <scope>NUCLEOTIDE SEQUENCE</scope>
</reference>
<feature type="compositionally biased region" description="Acidic residues" evidence="1">
    <location>
        <begin position="688"/>
        <end position="707"/>
    </location>
</feature>
<feature type="signal peptide" evidence="2">
    <location>
        <begin position="1"/>
        <end position="22"/>
    </location>
</feature>
<feature type="region of interest" description="Disordered" evidence="1">
    <location>
        <begin position="662"/>
        <end position="746"/>
    </location>
</feature>
<gene>
    <name evidence="3" type="ORF">Cvel_19885</name>
</gene>
<feature type="compositionally biased region" description="Basic and acidic residues" evidence="1">
    <location>
        <begin position="669"/>
        <end position="681"/>
    </location>
</feature>
<dbReference type="AlphaFoldDB" id="A0A0G4G2P4"/>
<feature type="compositionally biased region" description="Low complexity" evidence="1">
    <location>
        <begin position="64"/>
        <end position="135"/>
    </location>
</feature>
<feature type="compositionally biased region" description="Acidic residues" evidence="1">
    <location>
        <begin position="168"/>
        <end position="179"/>
    </location>
</feature>
<name>A0A0G4G2P4_9ALVE</name>
<evidence type="ECO:0000256" key="2">
    <source>
        <dbReference type="SAM" id="SignalP"/>
    </source>
</evidence>
<proteinExistence type="predicted"/>
<feature type="compositionally biased region" description="Polar residues" evidence="1">
    <location>
        <begin position="712"/>
        <end position="729"/>
    </location>
</feature>